<organism evidence="2 3">
    <name type="scientific">Stieleria neptunia</name>
    <dbReference type="NCBI Taxonomy" id="2527979"/>
    <lineage>
        <taxon>Bacteria</taxon>
        <taxon>Pseudomonadati</taxon>
        <taxon>Planctomycetota</taxon>
        <taxon>Planctomycetia</taxon>
        <taxon>Pirellulales</taxon>
        <taxon>Pirellulaceae</taxon>
        <taxon>Stieleria</taxon>
    </lineage>
</organism>
<evidence type="ECO:0000313" key="2">
    <source>
        <dbReference type="EMBL" id="QDV41214.1"/>
    </source>
</evidence>
<dbReference type="Proteomes" id="UP000319004">
    <property type="component" value="Chromosome"/>
</dbReference>
<dbReference type="KEGG" id="snep:Enr13x_10520"/>
<accession>A0A518HK28</accession>
<feature type="region of interest" description="Disordered" evidence="1">
    <location>
        <begin position="141"/>
        <end position="177"/>
    </location>
</feature>
<name>A0A518HK28_9BACT</name>
<evidence type="ECO:0000256" key="1">
    <source>
        <dbReference type="SAM" id="MobiDB-lite"/>
    </source>
</evidence>
<proteinExistence type="predicted"/>
<dbReference type="EMBL" id="CP037423">
    <property type="protein sequence ID" value="QDV41214.1"/>
    <property type="molecule type" value="Genomic_DNA"/>
</dbReference>
<keyword evidence="3" id="KW-1185">Reference proteome</keyword>
<feature type="compositionally biased region" description="Basic and acidic residues" evidence="1">
    <location>
        <begin position="167"/>
        <end position="177"/>
    </location>
</feature>
<reference evidence="2 3" key="1">
    <citation type="submission" date="2019-03" db="EMBL/GenBank/DDBJ databases">
        <title>Deep-cultivation of Planctomycetes and their phenomic and genomic characterization uncovers novel biology.</title>
        <authorList>
            <person name="Wiegand S."/>
            <person name="Jogler M."/>
            <person name="Boedeker C."/>
            <person name="Pinto D."/>
            <person name="Vollmers J."/>
            <person name="Rivas-Marin E."/>
            <person name="Kohn T."/>
            <person name="Peeters S.H."/>
            <person name="Heuer A."/>
            <person name="Rast P."/>
            <person name="Oberbeckmann S."/>
            <person name="Bunk B."/>
            <person name="Jeske O."/>
            <person name="Meyerdierks A."/>
            <person name="Storesund J.E."/>
            <person name="Kallscheuer N."/>
            <person name="Luecker S."/>
            <person name="Lage O.M."/>
            <person name="Pohl T."/>
            <person name="Merkel B.J."/>
            <person name="Hornburger P."/>
            <person name="Mueller R.-W."/>
            <person name="Bruemmer F."/>
            <person name="Labrenz M."/>
            <person name="Spormann A.M."/>
            <person name="Op den Camp H."/>
            <person name="Overmann J."/>
            <person name="Amann R."/>
            <person name="Jetten M.S.M."/>
            <person name="Mascher T."/>
            <person name="Medema M.H."/>
            <person name="Devos D.P."/>
            <person name="Kaster A.-K."/>
            <person name="Ovreas L."/>
            <person name="Rohde M."/>
            <person name="Galperin M.Y."/>
            <person name="Jogler C."/>
        </authorList>
    </citation>
    <scope>NUCLEOTIDE SEQUENCE [LARGE SCALE GENOMIC DNA]</scope>
    <source>
        <strain evidence="2 3">Enr13</strain>
    </source>
</reference>
<gene>
    <name evidence="2" type="ORF">Enr13x_10520</name>
</gene>
<protein>
    <submittedName>
        <fullName evidence="2">Uncharacterized protein</fullName>
    </submittedName>
</protein>
<evidence type="ECO:0000313" key="3">
    <source>
        <dbReference type="Proteomes" id="UP000319004"/>
    </source>
</evidence>
<dbReference type="AlphaFoldDB" id="A0A518HK28"/>
<sequence>MKSPSLWEGRGGVYDDAGRVYVARNHSATIHQPSPRCARPSLAGRVTEVVSTPMPRGRVTNPPCDQRLWNRATSTREGDSLTRCIGRLWRASSPFGGERDLQIRGLSGASKFCCSCLNPPPDQVARENQCQIAEDQIGQDVDARCPPTTFAGQHRGLGRERGKRGQRAQESDPNGEH</sequence>